<feature type="region of interest" description="Disordered" evidence="2">
    <location>
        <begin position="600"/>
        <end position="627"/>
    </location>
</feature>
<accession>A0AAV2S6Q0</accession>
<comment type="caution">
    <text evidence="3">The sequence shown here is derived from an EMBL/GenBank/DDBJ whole genome shotgun (WGS) entry which is preliminary data.</text>
</comment>
<keyword evidence="1" id="KW-0175">Coiled coil</keyword>
<evidence type="ECO:0000256" key="2">
    <source>
        <dbReference type="SAM" id="MobiDB-lite"/>
    </source>
</evidence>
<reference evidence="3 4" key="1">
    <citation type="submission" date="2024-05" db="EMBL/GenBank/DDBJ databases">
        <authorList>
            <person name="Wallberg A."/>
        </authorList>
    </citation>
    <scope>NUCLEOTIDE SEQUENCE [LARGE SCALE GENOMIC DNA]</scope>
</reference>
<keyword evidence="4" id="KW-1185">Reference proteome</keyword>
<evidence type="ECO:0008006" key="5">
    <source>
        <dbReference type="Google" id="ProtNLM"/>
    </source>
</evidence>
<dbReference type="AlphaFoldDB" id="A0AAV2S6Q0"/>
<evidence type="ECO:0000313" key="3">
    <source>
        <dbReference type="EMBL" id="CAL4169273.1"/>
    </source>
</evidence>
<feature type="region of interest" description="Disordered" evidence="2">
    <location>
        <begin position="788"/>
        <end position="807"/>
    </location>
</feature>
<feature type="region of interest" description="Disordered" evidence="2">
    <location>
        <begin position="519"/>
        <end position="555"/>
    </location>
</feature>
<proteinExistence type="predicted"/>
<dbReference type="EMBL" id="CAXKWB010049861">
    <property type="protein sequence ID" value="CAL4169273.1"/>
    <property type="molecule type" value="Genomic_DNA"/>
</dbReference>
<protein>
    <recommendedName>
        <fullName evidence="5">CCAAT-box DNA binding protein subunit B</fullName>
    </recommendedName>
</protein>
<feature type="coiled-coil region" evidence="1">
    <location>
        <begin position="337"/>
        <end position="371"/>
    </location>
</feature>
<feature type="compositionally biased region" description="Low complexity" evidence="2">
    <location>
        <begin position="527"/>
        <end position="540"/>
    </location>
</feature>
<gene>
    <name evidence="3" type="ORF">MNOR_LOCUS33801</name>
</gene>
<feature type="compositionally biased region" description="Low complexity" evidence="2">
    <location>
        <begin position="790"/>
        <end position="801"/>
    </location>
</feature>
<feature type="non-terminal residue" evidence="3">
    <location>
        <position position="871"/>
    </location>
</feature>
<sequence length="871" mass="100114">MAPRISIHKILSTIQNDGSFNDLKYDENGSEGFRHHGRRLSSLVKFYLQELKKREVYFGYTAHNNDQSSQQEHVHIIFKSTDNMNRLNNEKRGKEEVKFTEDLVNRNHNTITKKYMINTTNEAQTLYKSLEYVKEETKKDSKTYNINDSIKNNIILFKLLPDEQNHNERDNQKKSYKNNNLMYDIEGAENNNEIIFKNMHPLFYSTENNIWEGSTRNKRSIEEKVPKTFSNENGIHGSAKDDNENDTSNENVIHDNTGDSVNDDYTANTSFDNYNIKNVNGKEHNDSNIINNFFSNSINSDSIVSNTNDNINDYDMLLEEINRLSDIIDKGDNITDYDILLEEIKRLSDIIDKGEENINNNENKNEESVNEIPVISYIENSVYSGGTYLSNIGDVIQNVTSDFVGNIFSQNYTDDSTQTTESNLENEDVSNSNDYHINDNESSVYSENKKLYHNQETINNTSKNIILSRSNSEYYQSNTPYKSMMMSKIVDSFENQTGNDVELLNTSGNSHHYLNVMQSTEDKKKSSINSISYESSTSTKTSEEGKLHNMPHITNKNNNLYVKKILAEAEAHANGENTTKLPHISKSQDKNKYIRENEALQQNSNSNPQSSNSLDKSNTNERRSDTRIFNDIISQNFYSYNNVNNKHEETHIKSNNANDFHIRAEIANSANNHKSSLADTVDVKGKQINDYHYEYKMKENANVNNKFHDLLQPSFESTKYLVEKTHKNEVYPPGPNLARPRNHNDNMNMNNLVASSNSEATNNNINNITKRYKNQDLDYVSEHVIGFTPQSHSSTSQSKVSTRSKEEENNFPIEIMNQDELSSKFIKGTNVTLVDILKLIEASFDFLTYLSPDNLDKNWWGPTIGTPSTLW</sequence>
<feature type="compositionally biased region" description="Low complexity" evidence="2">
    <location>
        <begin position="601"/>
        <end position="613"/>
    </location>
</feature>
<name>A0AAV2S6Q0_MEGNR</name>
<organism evidence="3 4">
    <name type="scientific">Meganyctiphanes norvegica</name>
    <name type="common">Northern krill</name>
    <name type="synonym">Thysanopoda norvegica</name>
    <dbReference type="NCBI Taxonomy" id="48144"/>
    <lineage>
        <taxon>Eukaryota</taxon>
        <taxon>Metazoa</taxon>
        <taxon>Ecdysozoa</taxon>
        <taxon>Arthropoda</taxon>
        <taxon>Crustacea</taxon>
        <taxon>Multicrustacea</taxon>
        <taxon>Malacostraca</taxon>
        <taxon>Eumalacostraca</taxon>
        <taxon>Eucarida</taxon>
        <taxon>Euphausiacea</taxon>
        <taxon>Euphausiidae</taxon>
        <taxon>Meganyctiphanes</taxon>
    </lineage>
</organism>
<evidence type="ECO:0000256" key="1">
    <source>
        <dbReference type="SAM" id="Coils"/>
    </source>
</evidence>
<evidence type="ECO:0000313" key="4">
    <source>
        <dbReference type="Proteomes" id="UP001497623"/>
    </source>
</evidence>
<feature type="region of interest" description="Disordered" evidence="2">
    <location>
        <begin position="229"/>
        <end position="261"/>
    </location>
</feature>
<dbReference type="Proteomes" id="UP001497623">
    <property type="component" value="Unassembled WGS sequence"/>
</dbReference>
<feature type="compositionally biased region" description="Basic and acidic residues" evidence="2">
    <location>
        <begin position="618"/>
        <end position="627"/>
    </location>
</feature>